<comment type="caution">
    <text evidence="3">The sequence shown here is derived from an EMBL/GenBank/DDBJ whole genome shotgun (WGS) entry which is preliminary data.</text>
</comment>
<evidence type="ECO:0000313" key="3">
    <source>
        <dbReference type="EMBL" id="MBV7391179.1"/>
    </source>
</evidence>
<dbReference type="PANTHER" id="PTHR33392:SF6">
    <property type="entry name" value="POLYISOPRENYL-TEICHOIC ACID--PEPTIDOGLYCAN TEICHOIC ACID TRANSFERASE TAGU"/>
    <property type="match status" value="1"/>
</dbReference>
<evidence type="ECO:0000256" key="1">
    <source>
        <dbReference type="ARBA" id="ARBA00006068"/>
    </source>
</evidence>
<dbReference type="InterPro" id="IPR004474">
    <property type="entry name" value="LytR_CpsA_psr"/>
</dbReference>
<proteinExistence type="inferred from homology"/>
<dbReference type="InterPro" id="IPR050922">
    <property type="entry name" value="LytR/CpsA/Psr_CW_biosynth"/>
</dbReference>
<dbReference type="Proteomes" id="UP000774130">
    <property type="component" value="Unassembled WGS sequence"/>
</dbReference>
<comment type="similarity">
    <text evidence="1">Belongs to the LytR/CpsA/Psr (LCP) family.</text>
</comment>
<sequence>MRNKGRRPSGKLKKTLILLVSILLVLVGLITATAAKVLYDVKGVTDEVYEPAKKTQPLDEVSLNQKKSFSVLLLGVDTGALGRTERGRSDTLMVATVNPNTKKTVIVSIPRDTYTEIVGHDTMDKVNHAYAFGGVDMAADTVAQLLAIPINYYVVINMKGIETLVDSVGGIEVDNPFAFTYEETEFPAGSQYLNGNKALKYVRMRYDDPEGDYGRQGRQREVIAGILKQMVSIKSLRNYHSILNSLGDNLQTDITFNDIELLFRNYREAFNQVDSEQAMGEGFMLDEISYQSIPLDELIRIQTLLKEQLAN</sequence>
<reference evidence="3 4" key="1">
    <citation type="submission" date="2021-06" db="EMBL/GenBank/DDBJ databases">
        <title>Enterococcus alishanensis sp. nov., a novel lactic acid bacterium isolated from fresh coffee beans.</title>
        <authorList>
            <person name="Chen Y.-S."/>
        </authorList>
    </citation>
    <scope>NUCLEOTIDE SEQUENCE [LARGE SCALE GENOMIC DNA]</scope>
    <source>
        <strain evidence="3 4">ALS3</strain>
    </source>
</reference>
<dbReference type="EMBL" id="JAHUZB010000004">
    <property type="protein sequence ID" value="MBV7391179.1"/>
    <property type="molecule type" value="Genomic_DNA"/>
</dbReference>
<name>A0ABS6TEB6_9ENTE</name>
<dbReference type="Pfam" id="PF03816">
    <property type="entry name" value="LytR_cpsA_psr"/>
    <property type="match status" value="1"/>
</dbReference>
<protein>
    <submittedName>
        <fullName evidence="3">LCP family protein</fullName>
    </submittedName>
</protein>
<gene>
    <name evidence="3" type="ORF">KUA55_10855</name>
</gene>
<evidence type="ECO:0000313" key="4">
    <source>
        <dbReference type="Proteomes" id="UP000774130"/>
    </source>
</evidence>
<feature type="domain" description="Cell envelope-related transcriptional attenuator" evidence="2">
    <location>
        <begin position="88"/>
        <end position="231"/>
    </location>
</feature>
<organism evidence="3 4">
    <name type="scientific">Enterococcus alishanensis</name>
    <dbReference type="NCBI Taxonomy" id="1303817"/>
    <lineage>
        <taxon>Bacteria</taxon>
        <taxon>Bacillati</taxon>
        <taxon>Bacillota</taxon>
        <taxon>Bacilli</taxon>
        <taxon>Lactobacillales</taxon>
        <taxon>Enterococcaceae</taxon>
        <taxon>Enterococcus</taxon>
    </lineage>
</organism>
<keyword evidence="4" id="KW-1185">Reference proteome</keyword>
<evidence type="ECO:0000259" key="2">
    <source>
        <dbReference type="Pfam" id="PF03816"/>
    </source>
</evidence>
<dbReference type="PANTHER" id="PTHR33392">
    <property type="entry name" value="POLYISOPRENYL-TEICHOIC ACID--PEPTIDOGLYCAN TEICHOIC ACID TRANSFERASE TAGU"/>
    <property type="match status" value="1"/>
</dbReference>
<accession>A0ABS6TEB6</accession>
<dbReference type="RefSeq" id="WP_218326291.1">
    <property type="nucleotide sequence ID" value="NZ_JAHUZB010000004.1"/>
</dbReference>
<dbReference type="NCBIfam" id="TIGR00350">
    <property type="entry name" value="lytR_cpsA_psr"/>
    <property type="match status" value="1"/>
</dbReference>